<evidence type="ECO:0000313" key="2">
    <source>
        <dbReference type="Proteomes" id="UP000319103"/>
    </source>
</evidence>
<protein>
    <submittedName>
        <fullName evidence="1">Uncharacterized protein</fullName>
    </submittedName>
</protein>
<evidence type="ECO:0000313" key="1">
    <source>
        <dbReference type="EMBL" id="TQF03946.1"/>
    </source>
</evidence>
<dbReference type="EMBL" id="VIGB01000003">
    <property type="protein sequence ID" value="TQF03946.1"/>
    <property type="molecule type" value="Genomic_DNA"/>
</dbReference>
<name>A0A540W4K5_9ACTN</name>
<proteinExistence type="predicted"/>
<dbReference type="RefSeq" id="WP_141634546.1">
    <property type="nucleotide sequence ID" value="NZ_VIGB01000003.1"/>
</dbReference>
<keyword evidence="2" id="KW-1185">Reference proteome</keyword>
<reference evidence="1 2" key="1">
    <citation type="submission" date="2019-06" db="EMBL/GenBank/DDBJ databases">
        <title>Description of Kitasatospora acidophila sp. nov. isolated from pine grove soil, and reclassification of Streptomyces novaecaesareae to Kitasatospora novaeceasareae comb. nov.</title>
        <authorList>
            <person name="Kim M.J."/>
        </authorList>
    </citation>
    <scope>NUCLEOTIDE SEQUENCE [LARGE SCALE GENOMIC DNA]</scope>
    <source>
        <strain evidence="1 2">MMS16-CNU292</strain>
    </source>
</reference>
<comment type="caution">
    <text evidence="1">The sequence shown here is derived from an EMBL/GenBank/DDBJ whole genome shotgun (WGS) entry which is preliminary data.</text>
</comment>
<organism evidence="1 2">
    <name type="scientific">Kitasatospora acidiphila</name>
    <dbReference type="NCBI Taxonomy" id="2567942"/>
    <lineage>
        <taxon>Bacteria</taxon>
        <taxon>Bacillati</taxon>
        <taxon>Actinomycetota</taxon>
        <taxon>Actinomycetes</taxon>
        <taxon>Kitasatosporales</taxon>
        <taxon>Streptomycetaceae</taxon>
        <taxon>Kitasatospora</taxon>
    </lineage>
</organism>
<accession>A0A540W4K5</accession>
<sequence>MNATLTHRFPGYTLTRPFDQSAALLDLRALGQKLDRQAAIGASKEKLDETLSVMSEVHGRIVVTLTDALMPTTERRWHASRVIDSELRAVA</sequence>
<dbReference type="Proteomes" id="UP000319103">
    <property type="component" value="Unassembled WGS sequence"/>
</dbReference>
<gene>
    <name evidence="1" type="ORF">E6W39_19030</name>
</gene>
<dbReference type="AlphaFoldDB" id="A0A540W4K5"/>